<organism evidence="1 2">
    <name type="scientific">Lentzea rhizosphaerae</name>
    <dbReference type="NCBI Taxonomy" id="2041025"/>
    <lineage>
        <taxon>Bacteria</taxon>
        <taxon>Bacillati</taxon>
        <taxon>Actinomycetota</taxon>
        <taxon>Actinomycetes</taxon>
        <taxon>Pseudonocardiales</taxon>
        <taxon>Pseudonocardiaceae</taxon>
        <taxon>Lentzea</taxon>
    </lineage>
</organism>
<proteinExistence type="predicted"/>
<keyword evidence="2" id="KW-1185">Reference proteome</keyword>
<gene>
    <name evidence="1" type="ORF">ACFOWZ_09390</name>
</gene>
<sequence length="129" mass="14161">MNEFGFAVETHDVWSCDAIVPLVDGTPLTDLIDAFEARATMKPAGEMYGGFIADVRDADSFRPGKSRIVLACSCGDTGCWPLLADIGVDGDTIVWDGFRQPRRKDRDYSGFGPFRFDRAQYGKALSELG</sequence>
<dbReference type="Proteomes" id="UP001595690">
    <property type="component" value="Unassembled WGS sequence"/>
</dbReference>
<name>A0ABV8BQT0_9PSEU</name>
<evidence type="ECO:0000313" key="1">
    <source>
        <dbReference type="EMBL" id="MFC3891690.1"/>
    </source>
</evidence>
<dbReference type="RefSeq" id="WP_382371161.1">
    <property type="nucleotide sequence ID" value="NZ_JBHRZI010000011.1"/>
</dbReference>
<comment type="caution">
    <text evidence="1">The sequence shown here is derived from an EMBL/GenBank/DDBJ whole genome shotgun (WGS) entry which is preliminary data.</text>
</comment>
<reference evidence="2" key="1">
    <citation type="journal article" date="2019" name="Int. J. Syst. Evol. Microbiol.">
        <title>The Global Catalogue of Microorganisms (GCM) 10K type strain sequencing project: providing services to taxonomists for standard genome sequencing and annotation.</title>
        <authorList>
            <consortium name="The Broad Institute Genomics Platform"/>
            <consortium name="The Broad Institute Genome Sequencing Center for Infectious Disease"/>
            <person name="Wu L."/>
            <person name="Ma J."/>
        </authorList>
    </citation>
    <scope>NUCLEOTIDE SEQUENCE [LARGE SCALE GENOMIC DNA]</scope>
    <source>
        <strain evidence="2">CGMCC 4.7405</strain>
    </source>
</reference>
<accession>A0ABV8BQT0</accession>
<dbReference type="EMBL" id="JBHRZI010000011">
    <property type="protein sequence ID" value="MFC3891690.1"/>
    <property type="molecule type" value="Genomic_DNA"/>
</dbReference>
<evidence type="ECO:0000313" key="2">
    <source>
        <dbReference type="Proteomes" id="UP001595690"/>
    </source>
</evidence>
<protein>
    <submittedName>
        <fullName evidence="1">Uncharacterized protein</fullName>
    </submittedName>
</protein>